<evidence type="ECO:0000256" key="8">
    <source>
        <dbReference type="RuleBase" id="RU363032"/>
    </source>
</evidence>
<feature type="transmembrane region" description="Helical" evidence="8">
    <location>
        <begin position="104"/>
        <end position="122"/>
    </location>
</feature>
<keyword evidence="5 8" id="KW-0812">Transmembrane</keyword>
<evidence type="ECO:0000256" key="3">
    <source>
        <dbReference type="ARBA" id="ARBA00022448"/>
    </source>
</evidence>
<dbReference type="GO" id="GO:0055085">
    <property type="term" value="P:transmembrane transport"/>
    <property type="evidence" value="ECO:0007669"/>
    <property type="project" value="InterPro"/>
</dbReference>
<name>A0A4R2CDR9_SHIGR</name>
<dbReference type="Gene3D" id="1.10.3720.10">
    <property type="entry name" value="MetI-like"/>
    <property type="match status" value="1"/>
</dbReference>
<evidence type="ECO:0000259" key="9">
    <source>
        <dbReference type="PROSITE" id="PS50928"/>
    </source>
</evidence>
<feature type="domain" description="ABC transmembrane type-1" evidence="9">
    <location>
        <begin position="71"/>
        <end position="278"/>
    </location>
</feature>
<evidence type="ECO:0000313" key="10">
    <source>
        <dbReference type="EMBL" id="TCN37802.1"/>
    </source>
</evidence>
<dbReference type="SUPFAM" id="SSF161098">
    <property type="entry name" value="MetI-like"/>
    <property type="match status" value="1"/>
</dbReference>
<feature type="transmembrane region" description="Helical" evidence="8">
    <location>
        <begin position="77"/>
        <end position="97"/>
    </location>
</feature>
<dbReference type="EMBL" id="SLVX01000021">
    <property type="protein sequence ID" value="TCN37802.1"/>
    <property type="molecule type" value="Genomic_DNA"/>
</dbReference>
<evidence type="ECO:0000256" key="7">
    <source>
        <dbReference type="ARBA" id="ARBA00023136"/>
    </source>
</evidence>
<evidence type="ECO:0000256" key="6">
    <source>
        <dbReference type="ARBA" id="ARBA00022989"/>
    </source>
</evidence>
<accession>A0A4R2CDR9</accession>
<evidence type="ECO:0000313" key="11">
    <source>
        <dbReference type="Proteomes" id="UP000295351"/>
    </source>
</evidence>
<dbReference type="PANTHER" id="PTHR42929">
    <property type="entry name" value="INNER MEMBRANE ABC TRANSPORTER PERMEASE PROTEIN YDCU-RELATED-RELATED"/>
    <property type="match status" value="1"/>
</dbReference>
<dbReference type="PROSITE" id="PS50928">
    <property type="entry name" value="ABC_TM1"/>
    <property type="match status" value="1"/>
</dbReference>
<feature type="transmembrane region" description="Helical" evidence="8">
    <location>
        <begin position="160"/>
        <end position="181"/>
    </location>
</feature>
<dbReference type="CDD" id="cd06261">
    <property type="entry name" value="TM_PBP2"/>
    <property type="match status" value="1"/>
</dbReference>
<comment type="caution">
    <text evidence="10">The sequence shown here is derived from an EMBL/GenBank/DDBJ whole genome shotgun (WGS) entry which is preliminary data.</text>
</comment>
<dbReference type="InterPro" id="IPR035906">
    <property type="entry name" value="MetI-like_sf"/>
</dbReference>
<protein>
    <submittedName>
        <fullName evidence="10">Spermidine/putrescine transport system permease protein</fullName>
    </submittedName>
</protein>
<evidence type="ECO:0000256" key="4">
    <source>
        <dbReference type="ARBA" id="ARBA00022475"/>
    </source>
</evidence>
<dbReference type="InterPro" id="IPR000515">
    <property type="entry name" value="MetI-like"/>
</dbReference>
<keyword evidence="7 8" id="KW-0472">Membrane</keyword>
<evidence type="ECO:0000256" key="5">
    <source>
        <dbReference type="ARBA" id="ARBA00022692"/>
    </source>
</evidence>
<evidence type="ECO:0000256" key="1">
    <source>
        <dbReference type="ARBA" id="ARBA00004651"/>
    </source>
</evidence>
<gene>
    <name evidence="10" type="ORF">EV665_12169</name>
</gene>
<comment type="similarity">
    <text evidence="2">Belongs to the binding-protein-dependent transport system permease family. CysTW subfamily.</text>
</comment>
<keyword evidence="11" id="KW-1185">Reference proteome</keyword>
<dbReference type="GO" id="GO:0005886">
    <property type="term" value="C:plasma membrane"/>
    <property type="evidence" value="ECO:0007669"/>
    <property type="project" value="UniProtKB-SubCell"/>
</dbReference>
<feature type="transmembrane region" description="Helical" evidence="8">
    <location>
        <begin position="201"/>
        <end position="226"/>
    </location>
</feature>
<dbReference type="PANTHER" id="PTHR42929:SF5">
    <property type="entry name" value="ABC TRANSPORTER PERMEASE PROTEIN"/>
    <property type="match status" value="1"/>
</dbReference>
<organism evidence="10 11">
    <name type="scientific">Shinella granuli</name>
    <dbReference type="NCBI Taxonomy" id="323621"/>
    <lineage>
        <taxon>Bacteria</taxon>
        <taxon>Pseudomonadati</taxon>
        <taxon>Pseudomonadota</taxon>
        <taxon>Alphaproteobacteria</taxon>
        <taxon>Hyphomicrobiales</taxon>
        <taxon>Rhizobiaceae</taxon>
        <taxon>Shinella</taxon>
    </lineage>
</organism>
<evidence type="ECO:0000256" key="2">
    <source>
        <dbReference type="ARBA" id="ARBA00007069"/>
    </source>
</evidence>
<comment type="subcellular location">
    <subcellularLocation>
        <location evidence="1 8">Cell membrane</location>
        <topology evidence="1 8">Multi-pass membrane protein</topology>
    </subcellularLocation>
</comment>
<reference evidence="10 11" key="1">
    <citation type="submission" date="2019-03" db="EMBL/GenBank/DDBJ databases">
        <title>Genomic Encyclopedia of Type Strains, Phase IV (KMG-IV): sequencing the most valuable type-strain genomes for metagenomic binning, comparative biology and taxonomic classification.</title>
        <authorList>
            <person name="Goeker M."/>
        </authorList>
    </citation>
    <scope>NUCLEOTIDE SEQUENCE [LARGE SCALE GENOMIC DNA]</scope>
    <source>
        <strain evidence="10 11">DSM 18401</strain>
    </source>
</reference>
<feature type="transmembrane region" description="Helical" evidence="8">
    <location>
        <begin position="21"/>
        <end position="42"/>
    </location>
</feature>
<keyword evidence="4" id="KW-1003">Cell membrane</keyword>
<sequence length="287" mass="32059">MTATALERAERRKAWAFALPALLWTGFFFLVPFAYMAAISLWTRQGREIVATWTLDNYIAFFEKAHLFKGLVVSLEITAAVTVISVLLAYPLAWIIAERVPKKWQRFALVMAILPFWTSYVVRSYSWLLVLSKGGVVNQALLALGIIAEPLELSANRTGTIIGFVHFFVMLLTLTIYANLIQLSPNYRRAAADLGANAFQTFWHVVLPLTLPGIMVGAFLTFVLCIGDYITPQILGGNNELVLPQVIMLQLGRRADFPMAAALSLVLMVVVTLAYIACARWLKMERT</sequence>
<feature type="transmembrane region" description="Helical" evidence="8">
    <location>
        <begin position="257"/>
        <end position="282"/>
    </location>
</feature>
<keyword evidence="3 8" id="KW-0813">Transport</keyword>
<proteinExistence type="inferred from homology"/>
<dbReference type="AlphaFoldDB" id="A0A4R2CDR9"/>
<dbReference type="Proteomes" id="UP000295351">
    <property type="component" value="Unassembled WGS sequence"/>
</dbReference>
<dbReference type="RefSeq" id="WP_133036088.1">
    <property type="nucleotide sequence ID" value="NZ_BAABEI010000002.1"/>
</dbReference>
<dbReference type="Pfam" id="PF00528">
    <property type="entry name" value="BPD_transp_1"/>
    <property type="match status" value="1"/>
</dbReference>
<keyword evidence="6 8" id="KW-1133">Transmembrane helix</keyword>